<protein>
    <submittedName>
        <fullName evidence="1">Uncharacterized protein</fullName>
    </submittedName>
</protein>
<proteinExistence type="predicted"/>
<dbReference type="EMBL" id="CP013234">
    <property type="protein sequence ID" value="AMP04189.1"/>
    <property type="molecule type" value="Genomic_DNA"/>
</dbReference>
<evidence type="ECO:0000313" key="2">
    <source>
        <dbReference type="Proteomes" id="UP000074561"/>
    </source>
</evidence>
<reference evidence="1 2" key="1">
    <citation type="submission" date="2015-11" db="EMBL/GenBank/DDBJ databases">
        <title>Exploring the genomic traits of fungus-feeding bacterial genus Collimonas.</title>
        <authorList>
            <person name="Song C."/>
            <person name="Schmidt R."/>
            <person name="de Jager V."/>
            <person name="Krzyzanowska D."/>
            <person name="Jongedijk E."/>
            <person name="Cankar K."/>
            <person name="Beekwilder J."/>
            <person name="van Veen A."/>
            <person name="de Boer W."/>
            <person name="van Veen J.A."/>
            <person name="Garbeva P."/>
        </authorList>
    </citation>
    <scope>NUCLEOTIDE SEQUENCE [LARGE SCALE GENOMIC DNA]</scope>
    <source>
        <strain evidence="1 2">Ter91</strain>
    </source>
</reference>
<dbReference type="OrthoDB" id="8617543at2"/>
<dbReference type="KEGG" id="cpra:CPter91_1816"/>
<sequence>MDWEPISEASLWDKINAAEIRMNPQQARLWEAIRVSPHKWEEKSYGELGNGFWIVAIIGTTVIWYNDIEDGFNRSRYTSFGTMDEYWCNQDELEMALQYVLNFIETGQEPGSRIDPPMPGKWSR</sequence>
<dbReference type="AlphaFoldDB" id="A0A127Q2B5"/>
<accession>A0A127Q2B5</accession>
<organism evidence="1 2">
    <name type="scientific">Collimonas pratensis</name>
    <dbReference type="NCBI Taxonomy" id="279113"/>
    <lineage>
        <taxon>Bacteria</taxon>
        <taxon>Pseudomonadati</taxon>
        <taxon>Pseudomonadota</taxon>
        <taxon>Betaproteobacteria</taxon>
        <taxon>Burkholderiales</taxon>
        <taxon>Oxalobacteraceae</taxon>
        <taxon>Collimonas</taxon>
    </lineage>
</organism>
<dbReference type="PATRIC" id="fig|279113.9.peg.1801"/>
<name>A0A127Q2B5_9BURK</name>
<evidence type="ECO:0000313" key="1">
    <source>
        <dbReference type="EMBL" id="AMP04189.1"/>
    </source>
</evidence>
<dbReference type="RefSeq" id="WP_061939291.1">
    <property type="nucleotide sequence ID" value="NZ_CP013234.1"/>
</dbReference>
<dbReference type="Proteomes" id="UP000074561">
    <property type="component" value="Chromosome"/>
</dbReference>
<gene>
    <name evidence="1" type="ORF">CPter91_1816</name>
</gene>